<dbReference type="SMART" id="SM00449">
    <property type="entry name" value="SPRY"/>
    <property type="match status" value="1"/>
</dbReference>
<dbReference type="SMR" id="G1U0G5"/>
<dbReference type="InterPro" id="IPR007110">
    <property type="entry name" value="Ig-like_dom"/>
</dbReference>
<dbReference type="PROSITE" id="PS50835">
    <property type="entry name" value="IG_LIKE"/>
    <property type="match status" value="2"/>
</dbReference>
<dbReference type="PRINTS" id="PR01407">
    <property type="entry name" value="BUTYPHLNCDUF"/>
</dbReference>
<sequence length="430" mass="47225">MAKAGSGGVFLHSCAVSLLALQLLPAGEGKADFKVLGPDGPILATLGEDALLPCRLSLNFSAEDMELRWYRSRPSPAVYLHRRGAQVSREQMAEYRGRTTFLGDHLARGKAVLRIHNITVYDNGTYHCLFRDGEPHSETTLALQVAGLGLEPRIHVTEDLDKGIRAECTSAGWYPEPHVEWRDFRGHAVPAVTRFSASATTGLLAVLSRVAVPDRSMGGLTCSISSPLLHERKVAESHLPMSPSLDPATASPKLSLSEDQKSVRRLLFDQDLPPSASRFDQDPCVLAQEQFFTGQYYWEVEVGDRKAWTLGVCLGSVGREGRVPKAPQHGLWAVEFYKERLQALSYPRTQLRPPQHLCRVGVFLDCDRGKISFHNAADGSLVYAFSGLSFSGPLQPFLCLWTHDPSPLTFCPVVRETQEDAGAPEVSAPP</sequence>
<keyword evidence="7" id="KW-1015">Disulfide bond</keyword>
<evidence type="ECO:0000313" key="13">
    <source>
        <dbReference type="Ensembl" id="ENSOCUP00000022845.2"/>
    </source>
</evidence>
<dbReference type="InterPro" id="IPR043136">
    <property type="entry name" value="B30.2/SPRY_sf"/>
</dbReference>
<evidence type="ECO:0000256" key="3">
    <source>
        <dbReference type="ARBA" id="ARBA00022692"/>
    </source>
</evidence>
<dbReference type="eggNOG" id="KOG2177">
    <property type="taxonomic scope" value="Eukaryota"/>
</dbReference>
<dbReference type="InterPro" id="IPR003877">
    <property type="entry name" value="SPRY_dom"/>
</dbReference>
<evidence type="ECO:0000256" key="4">
    <source>
        <dbReference type="ARBA" id="ARBA00022729"/>
    </source>
</evidence>
<dbReference type="FunFam" id="2.60.40.10:FF:000088">
    <property type="entry name" value="Butyrophilin subfamily 1 member A1"/>
    <property type="match status" value="1"/>
</dbReference>
<dbReference type="InterPro" id="IPR006574">
    <property type="entry name" value="PRY"/>
</dbReference>
<dbReference type="InterPro" id="IPR050504">
    <property type="entry name" value="IgSF_BTN/MOG"/>
</dbReference>
<evidence type="ECO:0000256" key="9">
    <source>
        <dbReference type="ARBA" id="ARBA00023319"/>
    </source>
</evidence>
<evidence type="ECO:0000256" key="5">
    <source>
        <dbReference type="ARBA" id="ARBA00022989"/>
    </source>
</evidence>
<proteinExistence type="inferred from homology"/>
<dbReference type="Pfam" id="PF07686">
    <property type="entry name" value="V-set"/>
    <property type="match status" value="1"/>
</dbReference>
<dbReference type="Pfam" id="PF22705">
    <property type="entry name" value="C2-set_3"/>
    <property type="match status" value="1"/>
</dbReference>
<keyword evidence="6" id="KW-0472">Membrane</keyword>
<dbReference type="Ensembl" id="ENSOCUT00000026518.2">
    <property type="protein sequence ID" value="ENSOCUP00000022845.2"/>
    <property type="gene ID" value="ENSOCUG00000022340.2"/>
</dbReference>
<evidence type="ECO:0000313" key="14">
    <source>
        <dbReference type="Proteomes" id="UP000001811"/>
    </source>
</evidence>
<feature type="domain" description="Ig-like" evidence="12">
    <location>
        <begin position="152"/>
        <end position="235"/>
    </location>
</feature>
<comment type="similarity">
    <text evidence="2">Belongs to the immunoglobulin superfamily. BTN/MOG family.</text>
</comment>
<evidence type="ECO:0000259" key="11">
    <source>
        <dbReference type="PROSITE" id="PS50188"/>
    </source>
</evidence>
<keyword evidence="3" id="KW-0812">Transmembrane</keyword>
<dbReference type="InterPro" id="IPR001870">
    <property type="entry name" value="B30.2/SPRY"/>
</dbReference>
<dbReference type="PANTHER" id="PTHR24100">
    <property type="entry name" value="BUTYROPHILIN"/>
    <property type="match status" value="1"/>
</dbReference>
<reference evidence="13" key="3">
    <citation type="submission" date="2025-09" db="UniProtKB">
        <authorList>
            <consortium name="Ensembl"/>
        </authorList>
    </citation>
    <scope>IDENTIFICATION</scope>
    <source>
        <strain evidence="13">Thorbecke</strain>
    </source>
</reference>
<dbReference type="FunFam" id="2.60.120.920:FF:000004">
    <property type="entry name" value="Butyrophilin subfamily 1 member A1"/>
    <property type="match status" value="1"/>
</dbReference>
<evidence type="ECO:0000259" key="12">
    <source>
        <dbReference type="PROSITE" id="PS50835"/>
    </source>
</evidence>
<dbReference type="Pfam" id="PF00622">
    <property type="entry name" value="SPRY"/>
    <property type="match status" value="1"/>
</dbReference>
<dbReference type="HOGENOM" id="CLU_013137_22_2_1"/>
<dbReference type="SUPFAM" id="SSF49899">
    <property type="entry name" value="Concanavalin A-like lectins/glucanases"/>
    <property type="match status" value="1"/>
</dbReference>
<keyword evidence="8" id="KW-0325">Glycoprotein</keyword>
<evidence type="ECO:0000256" key="2">
    <source>
        <dbReference type="ARBA" id="ARBA00007591"/>
    </source>
</evidence>
<dbReference type="InterPro" id="IPR013320">
    <property type="entry name" value="ConA-like_dom_sf"/>
</dbReference>
<dbReference type="InterPro" id="IPR003599">
    <property type="entry name" value="Ig_sub"/>
</dbReference>
<evidence type="ECO:0000256" key="8">
    <source>
        <dbReference type="ARBA" id="ARBA00023180"/>
    </source>
</evidence>
<evidence type="ECO:0008006" key="15">
    <source>
        <dbReference type="Google" id="ProtNLM"/>
    </source>
</evidence>
<keyword evidence="14" id="KW-1185">Reference proteome</keyword>
<comment type="subcellular location">
    <subcellularLocation>
        <location evidence="1">Membrane</location>
        <topology evidence="1">Single-pass type I membrane protein</topology>
    </subcellularLocation>
</comment>
<dbReference type="FunFam" id="2.60.40.10:FF:000208">
    <property type="entry name" value="Butyrophilin subfamily 1 member A1"/>
    <property type="match status" value="1"/>
</dbReference>
<dbReference type="SUPFAM" id="SSF48726">
    <property type="entry name" value="Immunoglobulin"/>
    <property type="match status" value="2"/>
</dbReference>
<dbReference type="GO" id="GO:0005102">
    <property type="term" value="F:signaling receptor binding"/>
    <property type="evidence" value="ECO:0007669"/>
    <property type="project" value="TreeGrafter"/>
</dbReference>
<feature type="domain" description="B30.2/SPRY" evidence="11">
    <location>
        <begin position="221"/>
        <end position="417"/>
    </location>
</feature>
<dbReference type="PROSITE" id="PS50188">
    <property type="entry name" value="B302_SPRY"/>
    <property type="match status" value="1"/>
</dbReference>
<dbReference type="InterPro" id="IPR053896">
    <property type="entry name" value="BTN3A2-like_Ig-C"/>
</dbReference>
<dbReference type="InterPro" id="IPR003879">
    <property type="entry name" value="Butyrophylin_SPRY"/>
</dbReference>
<dbReference type="GeneTree" id="ENSGT00940000163997"/>
<evidence type="ECO:0000256" key="7">
    <source>
        <dbReference type="ARBA" id="ARBA00023157"/>
    </source>
</evidence>
<feature type="chain" id="PRO_5023896481" description="Butyrophilin like 9" evidence="10">
    <location>
        <begin position="30"/>
        <end position="430"/>
    </location>
</feature>
<reference evidence="13" key="2">
    <citation type="submission" date="2025-08" db="UniProtKB">
        <authorList>
            <consortium name="Ensembl"/>
        </authorList>
    </citation>
    <scope>IDENTIFICATION</scope>
    <source>
        <strain evidence="13">Thorbecke</strain>
    </source>
</reference>
<keyword evidence="9" id="KW-0393">Immunoglobulin domain</keyword>
<reference evidence="13 14" key="1">
    <citation type="journal article" date="2011" name="Nature">
        <title>A high-resolution map of human evolutionary constraint using 29 mammals.</title>
        <authorList>
            <person name="Lindblad-Toh K."/>
            <person name="Garber M."/>
            <person name="Zuk O."/>
            <person name="Lin M.F."/>
            <person name="Parker B.J."/>
            <person name="Washietl S."/>
            <person name="Kheradpour P."/>
            <person name="Ernst J."/>
            <person name="Jordan G."/>
            <person name="Mauceli E."/>
            <person name="Ward L.D."/>
            <person name="Lowe C.B."/>
            <person name="Holloway A.K."/>
            <person name="Clamp M."/>
            <person name="Gnerre S."/>
            <person name="Alfoldi J."/>
            <person name="Beal K."/>
            <person name="Chang J."/>
            <person name="Clawson H."/>
            <person name="Cuff J."/>
            <person name="Di Palma F."/>
            <person name="Fitzgerald S."/>
            <person name="Flicek P."/>
            <person name="Guttman M."/>
            <person name="Hubisz M.J."/>
            <person name="Jaffe D.B."/>
            <person name="Jungreis I."/>
            <person name="Kent W.J."/>
            <person name="Kostka D."/>
            <person name="Lara M."/>
            <person name="Martins A.L."/>
            <person name="Massingham T."/>
            <person name="Moltke I."/>
            <person name="Raney B.J."/>
            <person name="Rasmussen M.D."/>
            <person name="Robinson J."/>
            <person name="Stark A."/>
            <person name="Vilella A.J."/>
            <person name="Wen J."/>
            <person name="Xie X."/>
            <person name="Zody M.C."/>
            <person name="Baldwin J."/>
            <person name="Bloom T."/>
            <person name="Chin C.W."/>
            <person name="Heiman D."/>
            <person name="Nicol R."/>
            <person name="Nusbaum C."/>
            <person name="Young S."/>
            <person name="Wilkinson J."/>
            <person name="Worley K.C."/>
            <person name="Kovar C.L."/>
            <person name="Muzny D.M."/>
            <person name="Gibbs R.A."/>
            <person name="Cree A."/>
            <person name="Dihn H.H."/>
            <person name="Fowler G."/>
            <person name="Jhangiani S."/>
            <person name="Joshi V."/>
            <person name="Lee S."/>
            <person name="Lewis L.R."/>
            <person name="Nazareth L.V."/>
            <person name="Okwuonu G."/>
            <person name="Santibanez J."/>
            <person name="Warren W.C."/>
            <person name="Mardis E.R."/>
            <person name="Weinstock G.M."/>
            <person name="Wilson R.K."/>
            <person name="Delehaunty K."/>
            <person name="Dooling D."/>
            <person name="Fronik C."/>
            <person name="Fulton L."/>
            <person name="Fulton B."/>
            <person name="Graves T."/>
            <person name="Minx P."/>
            <person name="Sodergren E."/>
            <person name="Birney E."/>
            <person name="Margulies E.H."/>
            <person name="Herrero J."/>
            <person name="Green E.D."/>
            <person name="Haussler D."/>
            <person name="Siepel A."/>
            <person name="Goldman N."/>
            <person name="Pollard K.S."/>
            <person name="Pedersen J.S."/>
            <person name="Lander E.S."/>
            <person name="Kellis M."/>
        </authorList>
    </citation>
    <scope>NUCLEOTIDE SEQUENCE [LARGE SCALE GENOMIC DNA]</scope>
    <source>
        <strain evidence="14">Thorbecke</strain>
    </source>
</reference>
<evidence type="ECO:0000256" key="10">
    <source>
        <dbReference type="SAM" id="SignalP"/>
    </source>
</evidence>
<dbReference type="Gene3D" id="2.60.40.10">
    <property type="entry name" value="Immunoglobulins"/>
    <property type="match status" value="2"/>
</dbReference>
<feature type="domain" description="Ig-like" evidence="12">
    <location>
        <begin position="47"/>
        <end position="144"/>
    </location>
</feature>
<dbReference type="InParanoid" id="G1U0G5"/>
<dbReference type="GO" id="GO:0050852">
    <property type="term" value="P:T cell receptor signaling pathway"/>
    <property type="evidence" value="ECO:0007669"/>
    <property type="project" value="TreeGrafter"/>
</dbReference>
<dbReference type="Bgee" id="ENSOCUG00000022340">
    <property type="expression patterns" value="Expressed in blood and 12 other cell types or tissues"/>
</dbReference>
<dbReference type="InterPro" id="IPR013783">
    <property type="entry name" value="Ig-like_fold"/>
</dbReference>
<dbReference type="SMART" id="SM00589">
    <property type="entry name" value="PRY"/>
    <property type="match status" value="1"/>
</dbReference>
<name>G1U0G5_RABIT</name>
<evidence type="ECO:0000256" key="1">
    <source>
        <dbReference type="ARBA" id="ARBA00004479"/>
    </source>
</evidence>
<dbReference type="STRING" id="9986.ENSOCUP00000022845"/>
<dbReference type="PANTHER" id="PTHR24100:SF133">
    <property type="entry name" value="BUTYROPHILIN-LIKE PROTEIN 10 PSEUDOGENE-RELATED"/>
    <property type="match status" value="1"/>
</dbReference>
<dbReference type="SMART" id="SM00406">
    <property type="entry name" value="IGv"/>
    <property type="match status" value="1"/>
</dbReference>
<dbReference type="Proteomes" id="UP000001811">
    <property type="component" value="Unplaced"/>
</dbReference>
<dbReference type="SMART" id="SM00409">
    <property type="entry name" value="IG"/>
    <property type="match status" value="1"/>
</dbReference>
<keyword evidence="5" id="KW-1133">Transmembrane helix</keyword>
<dbReference type="GO" id="GO:0009897">
    <property type="term" value="C:external side of plasma membrane"/>
    <property type="evidence" value="ECO:0007669"/>
    <property type="project" value="TreeGrafter"/>
</dbReference>
<dbReference type="AlphaFoldDB" id="G1U0G5"/>
<keyword evidence="4 10" id="KW-0732">Signal</keyword>
<organism evidence="13 14">
    <name type="scientific">Oryctolagus cuniculus</name>
    <name type="common">Rabbit</name>
    <dbReference type="NCBI Taxonomy" id="9986"/>
    <lineage>
        <taxon>Eukaryota</taxon>
        <taxon>Metazoa</taxon>
        <taxon>Chordata</taxon>
        <taxon>Craniata</taxon>
        <taxon>Vertebrata</taxon>
        <taxon>Euteleostomi</taxon>
        <taxon>Mammalia</taxon>
        <taxon>Eutheria</taxon>
        <taxon>Euarchontoglires</taxon>
        <taxon>Glires</taxon>
        <taxon>Lagomorpha</taxon>
        <taxon>Leporidae</taxon>
        <taxon>Oryctolagus</taxon>
    </lineage>
</organism>
<dbReference type="Gene3D" id="2.60.120.920">
    <property type="match status" value="1"/>
</dbReference>
<feature type="signal peptide" evidence="10">
    <location>
        <begin position="1"/>
        <end position="29"/>
    </location>
</feature>
<protein>
    <recommendedName>
        <fullName evidence="15">Butyrophilin like 9</fullName>
    </recommendedName>
</protein>
<dbReference type="CDD" id="cd05713">
    <property type="entry name" value="IgV_MOG_like"/>
    <property type="match status" value="1"/>
</dbReference>
<dbReference type="Pfam" id="PF13765">
    <property type="entry name" value="PRY"/>
    <property type="match status" value="1"/>
</dbReference>
<dbReference type="InterPro" id="IPR013106">
    <property type="entry name" value="Ig_V-set"/>
</dbReference>
<accession>G1U0G5</accession>
<dbReference type="GO" id="GO:0001817">
    <property type="term" value="P:regulation of cytokine production"/>
    <property type="evidence" value="ECO:0007669"/>
    <property type="project" value="TreeGrafter"/>
</dbReference>
<dbReference type="InterPro" id="IPR036179">
    <property type="entry name" value="Ig-like_dom_sf"/>
</dbReference>
<evidence type="ECO:0000256" key="6">
    <source>
        <dbReference type="ARBA" id="ARBA00023136"/>
    </source>
</evidence>